<dbReference type="InterPro" id="IPR011738">
    <property type="entry name" value="Phage_CHP"/>
</dbReference>
<dbReference type="Gene3D" id="1.10.3230.30">
    <property type="entry name" value="Phage gp6-like head-tail connector protein"/>
    <property type="match status" value="1"/>
</dbReference>
<keyword evidence="2" id="KW-1185">Reference proteome</keyword>
<dbReference type="EMBL" id="FOZG01000002">
    <property type="protein sequence ID" value="SFR98055.1"/>
    <property type="molecule type" value="Genomic_DNA"/>
</dbReference>
<dbReference type="STRING" id="1166337.SAMN05192580_2242"/>
<dbReference type="Proteomes" id="UP000198824">
    <property type="component" value="Unassembled WGS sequence"/>
</dbReference>
<proteinExistence type="predicted"/>
<dbReference type="NCBIfam" id="TIGR02215">
    <property type="entry name" value="phage_chp_gp8"/>
    <property type="match status" value="1"/>
</dbReference>
<dbReference type="OrthoDB" id="8478788at2"/>
<name>A0A1I6L3J1_9SPHN</name>
<evidence type="ECO:0000313" key="2">
    <source>
        <dbReference type="Proteomes" id="UP000198824"/>
    </source>
</evidence>
<gene>
    <name evidence="1" type="ORF">SAMN05192580_2242</name>
</gene>
<accession>A0A1I6L3J1</accession>
<dbReference type="CDD" id="cd08054">
    <property type="entry name" value="gp6"/>
    <property type="match status" value="1"/>
</dbReference>
<reference evidence="1 2" key="1">
    <citation type="submission" date="2016-10" db="EMBL/GenBank/DDBJ databases">
        <authorList>
            <person name="de Groot N.N."/>
        </authorList>
    </citation>
    <scope>NUCLEOTIDE SEQUENCE [LARGE SCALE GENOMIC DNA]</scope>
    <source>
        <strain evidence="1 2">S5-249</strain>
    </source>
</reference>
<organism evidence="1 2">
    <name type="scientific">Sphingomonas jatrophae</name>
    <dbReference type="NCBI Taxonomy" id="1166337"/>
    <lineage>
        <taxon>Bacteria</taxon>
        <taxon>Pseudomonadati</taxon>
        <taxon>Pseudomonadota</taxon>
        <taxon>Alphaproteobacteria</taxon>
        <taxon>Sphingomonadales</taxon>
        <taxon>Sphingomonadaceae</taxon>
        <taxon>Sphingomonas</taxon>
    </lineage>
</organism>
<evidence type="ECO:0000313" key="1">
    <source>
        <dbReference type="EMBL" id="SFR98055.1"/>
    </source>
</evidence>
<protein>
    <recommendedName>
        <fullName evidence="3">Phage gp6-like head-tail connector protein</fullName>
    </recommendedName>
</protein>
<evidence type="ECO:0008006" key="3">
    <source>
        <dbReference type="Google" id="ProtNLM"/>
    </source>
</evidence>
<sequence>MLRSMSPPAITPAEAKAYARVDGADEDALFARLVDVATALAERFTGQALVAREVTETLRGAAGWQRLGQTPVIAITGVAGADGVTLPVDAYAVDIDAAGDGWVRGAAGLRVTYRAGLAETAEEVPAPLRQGVARLVAHCHAHRDAADEGAPPAAVAALWRPWRRIGFGHEVRR</sequence>
<dbReference type="AlphaFoldDB" id="A0A1I6L3J1"/>